<dbReference type="AlphaFoldDB" id="A0ABC8US67"/>
<dbReference type="Proteomes" id="UP001642360">
    <property type="component" value="Unassembled WGS sequence"/>
</dbReference>
<proteinExistence type="predicted"/>
<name>A0ABC8US67_9AQUA</name>
<protein>
    <recommendedName>
        <fullName evidence="1">Syntaxin N-terminal domain-containing protein</fullName>
    </recommendedName>
</protein>
<sequence>MNDLMTKSFTSYVDLKKEAMKDLEAGPDPNIEMGHTQMAHNLSAFLEEAEMVKKEMNSIRDILGRLQEANEESKSTHKPESIRTLRNRVFRRRSGVFRRKHEIIQ</sequence>
<organism evidence="2 3">
    <name type="scientific">Ilex paraguariensis</name>
    <name type="common">yerba mate</name>
    <dbReference type="NCBI Taxonomy" id="185542"/>
    <lineage>
        <taxon>Eukaryota</taxon>
        <taxon>Viridiplantae</taxon>
        <taxon>Streptophyta</taxon>
        <taxon>Embryophyta</taxon>
        <taxon>Tracheophyta</taxon>
        <taxon>Spermatophyta</taxon>
        <taxon>Magnoliopsida</taxon>
        <taxon>eudicotyledons</taxon>
        <taxon>Gunneridae</taxon>
        <taxon>Pentapetalae</taxon>
        <taxon>asterids</taxon>
        <taxon>campanulids</taxon>
        <taxon>Aquifoliales</taxon>
        <taxon>Aquifoliaceae</taxon>
        <taxon>Ilex</taxon>
    </lineage>
</organism>
<evidence type="ECO:0000259" key="1">
    <source>
        <dbReference type="Pfam" id="PF00804"/>
    </source>
</evidence>
<feature type="domain" description="Syntaxin N-terminal" evidence="1">
    <location>
        <begin position="40"/>
        <end position="98"/>
    </location>
</feature>
<accession>A0ABC8US67</accession>
<dbReference type="EMBL" id="CAUOFW020008791">
    <property type="protein sequence ID" value="CAK9183885.1"/>
    <property type="molecule type" value="Genomic_DNA"/>
</dbReference>
<keyword evidence="3" id="KW-1185">Reference proteome</keyword>
<dbReference type="Pfam" id="PF00804">
    <property type="entry name" value="Syntaxin"/>
    <property type="match status" value="1"/>
</dbReference>
<evidence type="ECO:0000313" key="2">
    <source>
        <dbReference type="EMBL" id="CAK9183885.1"/>
    </source>
</evidence>
<gene>
    <name evidence="2" type="ORF">ILEXP_LOCUS54181</name>
</gene>
<dbReference type="InterPro" id="IPR006011">
    <property type="entry name" value="Syntaxin_N"/>
</dbReference>
<reference evidence="2 3" key="1">
    <citation type="submission" date="2024-02" db="EMBL/GenBank/DDBJ databases">
        <authorList>
            <person name="Vignale AGUSTIN F."/>
            <person name="Sosa J E."/>
            <person name="Modenutti C."/>
        </authorList>
    </citation>
    <scope>NUCLEOTIDE SEQUENCE [LARGE SCALE GENOMIC DNA]</scope>
</reference>
<comment type="caution">
    <text evidence="2">The sequence shown here is derived from an EMBL/GenBank/DDBJ whole genome shotgun (WGS) entry which is preliminary data.</text>
</comment>
<evidence type="ECO:0000313" key="3">
    <source>
        <dbReference type="Proteomes" id="UP001642360"/>
    </source>
</evidence>